<dbReference type="EMBL" id="JAOJ01000003">
    <property type="protein sequence ID" value="EUA66943.1"/>
    <property type="molecule type" value="Genomic_DNA"/>
</dbReference>
<evidence type="ECO:0000256" key="2">
    <source>
        <dbReference type="SAM" id="Phobius"/>
    </source>
</evidence>
<evidence type="ECO:0000259" key="4">
    <source>
        <dbReference type="Pfam" id="PF20990"/>
    </source>
</evidence>
<name>X8DGU2_9MYCO</name>
<keyword evidence="2" id="KW-1133">Transmembrane helix</keyword>
<organism evidence="5 6">
    <name type="scientific">Mycobacteroides abscessus subsp. bolletii 1513</name>
    <dbReference type="NCBI Taxonomy" id="1299321"/>
    <lineage>
        <taxon>Bacteria</taxon>
        <taxon>Bacillati</taxon>
        <taxon>Actinomycetota</taxon>
        <taxon>Actinomycetes</taxon>
        <taxon>Mycobacteriales</taxon>
        <taxon>Mycobacteriaceae</taxon>
        <taxon>Mycobacteroides</taxon>
        <taxon>Mycobacteroides abscessus</taxon>
    </lineage>
</organism>
<dbReference type="Pfam" id="PF20990">
    <property type="entry name" value="DUF2207_C"/>
    <property type="match status" value="1"/>
</dbReference>
<comment type="caution">
    <text evidence="5">The sequence shown here is derived from an EMBL/GenBank/DDBJ whole genome shotgun (WGS) entry which is preliminary data.</text>
</comment>
<feature type="transmembrane region" description="Helical" evidence="2">
    <location>
        <begin position="260"/>
        <end position="279"/>
    </location>
</feature>
<dbReference type="AlphaFoldDB" id="X8DGU2"/>
<dbReference type="InterPro" id="IPR048389">
    <property type="entry name" value="YciQ-like_C"/>
</dbReference>
<gene>
    <name evidence="5" type="ORF">I540_5829</name>
</gene>
<feature type="compositionally biased region" description="Basic and acidic residues" evidence="1">
    <location>
        <begin position="590"/>
        <end position="601"/>
    </location>
</feature>
<evidence type="ECO:0000313" key="6">
    <source>
        <dbReference type="Proteomes" id="UP000023351"/>
    </source>
</evidence>
<evidence type="ECO:0000259" key="3">
    <source>
        <dbReference type="Pfam" id="PF09972"/>
    </source>
</evidence>
<proteinExistence type="predicted"/>
<protein>
    <recommendedName>
        <fullName evidence="7">DUF2207 domain-containing protein</fullName>
    </recommendedName>
</protein>
<sequence length="601" mass="64384">MVAATLIAVVVAAGVLLWPVLEYLGDTDSAAVFDPVVVTDYRADLSVDRDGTLTATETLTASFPDDRHGIFRFWDVRDPSDDRVRLIPYDIKVTRDGHGEPTDLVWQQGRAFRVAKIGDPDRTLTPGEHVYVISYRIRGVLSPSTAGAATRGSGSWPADQNRASFYWKVVAGGWQVRFERTEVRVKLPTPATDVRCAYGYDDAGQCELTGVGTDSLTIRTGALAPRTPVTIRATQDLPAPDRVILPWTPPFDGVLGQSPVAAYGLAVLALIGIGVGWVWSWRGREKSPGYPVAYEPPPGLGPVQTCYVMREQVPANALVATLLHQAQRGLTTIQQTQGSAWRIEARGGDWEGVDPVTRQVGLALGVQNAGGAFEVDGSQTAGSRLQSTADAIAKDTKAWARGEGLVINELSEQIGRFLALAAWVIAALLVFIRPGGATMWALPFLGFGIGGIGLLFVEVETRRTPKGREQWARAGGFYRLLSTPSAQDRFDFSARKDLYTAFVPYAVAFGCAEEWSKKYKLSTGHEPPVPSWYVGPTTPHSLVGASTAFAGFESSLRSSIGAYEASQSSSSSGGGSSSFSGGGAAAEAVGHGEGRCRTCRR</sequence>
<feature type="compositionally biased region" description="Gly residues" evidence="1">
    <location>
        <begin position="572"/>
        <end position="584"/>
    </location>
</feature>
<keyword evidence="2" id="KW-0472">Membrane</keyword>
<accession>X8DGU2</accession>
<feature type="domain" description="Predicted membrane protein YciQ-like C-terminal" evidence="4">
    <location>
        <begin position="294"/>
        <end position="518"/>
    </location>
</feature>
<evidence type="ECO:0000313" key="5">
    <source>
        <dbReference type="EMBL" id="EUA66943.1"/>
    </source>
</evidence>
<feature type="domain" description="DUF2207" evidence="3">
    <location>
        <begin position="38"/>
        <end position="233"/>
    </location>
</feature>
<dbReference type="Pfam" id="PF09972">
    <property type="entry name" value="DUF2207"/>
    <property type="match status" value="1"/>
</dbReference>
<evidence type="ECO:0000256" key="1">
    <source>
        <dbReference type="SAM" id="MobiDB-lite"/>
    </source>
</evidence>
<evidence type="ECO:0008006" key="7">
    <source>
        <dbReference type="Google" id="ProtNLM"/>
    </source>
</evidence>
<reference evidence="5 6" key="1">
    <citation type="submission" date="2013-12" db="EMBL/GenBank/DDBJ databases">
        <authorList>
            <person name="Zelazny A."/>
            <person name="Olivier K."/>
            <person name="Holland S."/>
            <person name="Lenaerts A."/>
            <person name="Ordway D."/>
            <person name="DeGroote M.A."/>
            <person name="Parker T."/>
            <person name="Sizemore C."/>
            <person name="Tallon L.J."/>
            <person name="Sadzewicz L.K."/>
            <person name="Sengamalay N."/>
            <person name="Fraser C.M."/>
            <person name="Hine E."/>
            <person name="Shefchek K.A."/>
            <person name="Das S.P."/>
            <person name="Tettelin H."/>
        </authorList>
    </citation>
    <scope>NUCLEOTIDE SEQUENCE [LARGE SCALE GENOMIC DNA]</scope>
    <source>
        <strain evidence="5 6">1513</strain>
    </source>
</reference>
<feature type="transmembrane region" description="Helical" evidence="2">
    <location>
        <begin position="414"/>
        <end position="432"/>
    </location>
</feature>
<dbReference type="InterPro" id="IPR018702">
    <property type="entry name" value="DUF2207"/>
</dbReference>
<dbReference type="PATRIC" id="fig|1299321.3.peg.5636"/>
<feature type="transmembrane region" description="Helical" evidence="2">
    <location>
        <begin position="438"/>
        <end position="457"/>
    </location>
</feature>
<keyword evidence="2" id="KW-0812">Transmembrane</keyword>
<dbReference type="Proteomes" id="UP000023351">
    <property type="component" value="Unassembled WGS sequence"/>
</dbReference>
<feature type="region of interest" description="Disordered" evidence="1">
    <location>
        <begin position="565"/>
        <end position="601"/>
    </location>
</feature>